<comment type="caution">
    <text evidence="2">The sequence shown here is derived from an EMBL/GenBank/DDBJ whole genome shotgun (WGS) entry which is preliminary data.</text>
</comment>
<evidence type="ECO:0000313" key="3">
    <source>
        <dbReference type="Proteomes" id="UP001139485"/>
    </source>
</evidence>
<dbReference type="EMBL" id="JAMOIL010000001">
    <property type="protein sequence ID" value="MCM0619104.1"/>
    <property type="molecule type" value="Genomic_DNA"/>
</dbReference>
<evidence type="ECO:0000256" key="1">
    <source>
        <dbReference type="SAM" id="MobiDB-lite"/>
    </source>
</evidence>
<dbReference type="RefSeq" id="WP_250825995.1">
    <property type="nucleotide sequence ID" value="NZ_JAMOIL010000001.1"/>
</dbReference>
<keyword evidence="3" id="KW-1185">Reference proteome</keyword>
<feature type="region of interest" description="Disordered" evidence="1">
    <location>
        <begin position="35"/>
        <end position="85"/>
    </location>
</feature>
<dbReference type="PROSITE" id="PS51257">
    <property type="entry name" value="PROKAR_LIPOPROTEIN"/>
    <property type="match status" value="1"/>
</dbReference>
<evidence type="ECO:0008006" key="4">
    <source>
        <dbReference type="Google" id="ProtNLM"/>
    </source>
</evidence>
<feature type="compositionally biased region" description="Low complexity" evidence="1">
    <location>
        <begin position="44"/>
        <end position="59"/>
    </location>
</feature>
<accession>A0A9X2IE87</accession>
<name>A0A9X2IE87_9ACTN</name>
<dbReference type="AlphaFoldDB" id="A0A9X2IE87"/>
<gene>
    <name evidence="2" type="ORF">M8330_02195</name>
</gene>
<sequence length="188" mass="19168">MTTLRTTRQRSSRHPGLRAVAVAAVLPTALLLAGCSGSDEEASGDSSAAAEESAASEDGAGSGDYCADLTSTQEDLSGLSGDDPASLDQAFTAFDTLAAEAPDEVAEQWTVLTDMADQVRTALDENDLTLEDLSTLSTTGQLPEGVTQEQVIAVGEELSSLTSAKVSEAASAISEHAQSECGITLGQG</sequence>
<organism evidence="2 3">
    <name type="scientific">Nocardioides bruguierae</name>
    <dbReference type="NCBI Taxonomy" id="2945102"/>
    <lineage>
        <taxon>Bacteria</taxon>
        <taxon>Bacillati</taxon>
        <taxon>Actinomycetota</taxon>
        <taxon>Actinomycetes</taxon>
        <taxon>Propionibacteriales</taxon>
        <taxon>Nocardioidaceae</taxon>
        <taxon>Nocardioides</taxon>
    </lineage>
</organism>
<protein>
    <recommendedName>
        <fullName evidence="4">Lipoprotein</fullName>
    </recommendedName>
</protein>
<proteinExistence type="predicted"/>
<evidence type="ECO:0000313" key="2">
    <source>
        <dbReference type="EMBL" id="MCM0619104.1"/>
    </source>
</evidence>
<reference evidence="2" key="1">
    <citation type="submission" date="2022-05" db="EMBL/GenBank/DDBJ databases">
        <authorList>
            <person name="Tuo L."/>
        </authorList>
    </citation>
    <scope>NUCLEOTIDE SEQUENCE</scope>
    <source>
        <strain evidence="2">BSK12Z-4</strain>
    </source>
</reference>
<dbReference type="Proteomes" id="UP001139485">
    <property type="component" value="Unassembled WGS sequence"/>
</dbReference>